<evidence type="ECO:0000256" key="2">
    <source>
        <dbReference type="SAM" id="Phobius"/>
    </source>
</evidence>
<keyword evidence="2" id="KW-0472">Membrane</keyword>
<protein>
    <submittedName>
        <fullName evidence="3">Uncharacterized protein</fullName>
    </submittedName>
</protein>
<reference evidence="3 4" key="1">
    <citation type="submission" date="2018-07" db="EMBL/GenBank/DDBJ databases">
        <title>The complete nuclear genome of the prasinophyte Chloropicon primus (CCMP1205).</title>
        <authorList>
            <person name="Pombert J.-F."/>
            <person name="Otis C."/>
            <person name="Turmel M."/>
            <person name="Lemieux C."/>
        </authorList>
    </citation>
    <scope>NUCLEOTIDE SEQUENCE [LARGE SCALE GENOMIC DNA]</scope>
    <source>
        <strain evidence="3 4">CCMP1205</strain>
    </source>
</reference>
<feature type="compositionally biased region" description="Basic and acidic residues" evidence="1">
    <location>
        <begin position="31"/>
        <end position="46"/>
    </location>
</feature>
<evidence type="ECO:0000313" key="3">
    <source>
        <dbReference type="EMBL" id="QDZ20756.1"/>
    </source>
</evidence>
<feature type="compositionally biased region" description="Polar residues" evidence="1">
    <location>
        <begin position="53"/>
        <end position="69"/>
    </location>
</feature>
<dbReference type="AlphaFoldDB" id="A0A5B8MJV9"/>
<feature type="region of interest" description="Disordered" evidence="1">
    <location>
        <begin position="1"/>
        <end position="111"/>
    </location>
</feature>
<dbReference type="EMBL" id="CP031037">
    <property type="protein sequence ID" value="QDZ20756.1"/>
    <property type="molecule type" value="Genomic_DNA"/>
</dbReference>
<keyword evidence="4" id="KW-1185">Reference proteome</keyword>
<dbReference type="Proteomes" id="UP000316726">
    <property type="component" value="Chromosome 4"/>
</dbReference>
<feature type="compositionally biased region" description="Basic residues" evidence="1">
    <location>
        <begin position="7"/>
        <end position="30"/>
    </location>
</feature>
<accession>A0A5B8MJV9</accession>
<feature type="transmembrane region" description="Helical" evidence="2">
    <location>
        <begin position="118"/>
        <end position="140"/>
    </location>
</feature>
<gene>
    <name evidence="3" type="ORF">A3770_04p32740</name>
</gene>
<proteinExistence type="predicted"/>
<keyword evidence="2" id="KW-1133">Transmembrane helix</keyword>
<evidence type="ECO:0000256" key="1">
    <source>
        <dbReference type="SAM" id="MobiDB-lite"/>
    </source>
</evidence>
<sequence>MEEVKEKKKVSPFKKMLRRINPKKKKRMKKKIQEEERRREEEERARVLAVRNENVTQQPSESRAQGSLESKSENVRSVEVVGDAAATEPNLATNKGVDVEGKAGAPGKENDVARTRSLGLAVACSAGICCAVIESIPLIVSSTISILQN</sequence>
<keyword evidence="2" id="KW-0812">Transmembrane</keyword>
<name>A0A5B8MJV9_9CHLO</name>
<evidence type="ECO:0000313" key="4">
    <source>
        <dbReference type="Proteomes" id="UP000316726"/>
    </source>
</evidence>
<organism evidence="3 4">
    <name type="scientific">Chloropicon primus</name>
    <dbReference type="NCBI Taxonomy" id="1764295"/>
    <lineage>
        <taxon>Eukaryota</taxon>
        <taxon>Viridiplantae</taxon>
        <taxon>Chlorophyta</taxon>
        <taxon>Chloropicophyceae</taxon>
        <taxon>Chloropicales</taxon>
        <taxon>Chloropicaceae</taxon>
        <taxon>Chloropicon</taxon>
    </lineage>
</organism>